<protein>
    <submittedName>
        <fullName evidence="1">Uncharacterized protein</fullName>
    </submittedName>
</protein>
<dbReference type="EMBL" id="CP076643">
    <property type="protein sequence ID" value="QXO17228.1"/>
    <property type="molecule type" value="Genomic_DNA"/>
</dbReference>
<evidence type="ECO:0000313" key="2">
    <source>
        <dbReference type="Proteomes" id="UP000694232"/>
    </source>
</evidence>
<reference evidence="1" key="1">
    <citation type="submission" date="2021-06" db="EMBL/GenBank/DDBJ databases">
        <title>Vibrio nov. sp., novel gut bacterium isolated from Yellow Sea oyster.</title>
        <authorList>
            <person name="Muhammad N."/>
            <person name="Nguyen T.H."/>
            <person name="Lee Y.-J."/>
            <person name="Ko J."/>
            <person name="Kim S.-G."/>
        </authorList>
    </citation>
    <scope>NUCLEOTIDE SEQUENCE</scope>
    <source>
        <strain evidence="1">OG9-811</strain>
    </source>
</reference>
<accession>A0A975U8W1</accession>
<name>A0A975U8W1_9VIBR</name>
<sequence length="60" mass="6816">MLRLMPIILIVTGIYIGMQYKDTLIDWLGQDSLDNIEDLATEMVSQSGDAIVDKLKEMKE</sequence>
<organism evidence="1 2">
    <name type="scientific">Vibrio ostreae</name>
    <dbReference type="NCBI Taxonomy" id="2841925"/>
    <lineage>
        <taxon>Bacteria</taxon>
        <taxon>Pseudomonadati</taxon>
        <taxon>Pseudomonadota</taxon>
        <taxon>Gammaproteobacteria</taxon>
        <taxon>Vibrionales</taxon>
        <taxon>Vibrionaceae</taxon>
        <taxon>Vibrio</taxon>
    </lineage>
</organism>
<evidence type="ECO:0000313" key="1">
    <source>
        <dbReference type="EMBL" id="QXO17228.1"/>
    </source>
</evidence>
<keyword evidence="2" id="KW-1185">Reference proteome</keyword>
<dbReference type="AlphaFoldDB" id="A0A975U8W1"/>
<proteinExistence type="predicted"/>
<dbReference type="KEGG" id="vos:KNV97_17775"/>
<dbReference type="Proteomes" id="UP000694232">
    <property type="component" value="Chromosome 1"/>
</dbReference>
<gene>
    <name evidence="1" type="ORF">KNV97_17775</name>
</gene>